<dbReference type="PANTHER" id="PTHR32073:SF7">
    <property type="entry name" value="GH11358P"/>
    <property type="match status" value="1"/>
</dbReference>
<keyword evidence="5" id="KW-0472">Membrane</keyword>
<sequence>MVSSGTHYYVLLFIAIVLQYISKENSFPKSLLADVCEYDSRMLCPECFSDVPECEKFDKIFKLHGTNFFNMINSIFNSHSTRMGSIREQNTLAVMKYLNRDNTIEKLLQQYCDVHSLSRENCKWAQHDGNLDQAKEFIENSILDSERIEGTIFCPIRDNRQSLRRFLGLFEPTDNEMWNLVAVRINVEPLLLKLFAKHKFNPFHVPKLLHTFGFSILESYEGKTLQHYYGYPLKTRMLIASELIKAAFRFTEGIHGFRFFLTDINPDNVVVDVSRNSQNVRVAFVDLDNVILLDSWSEIFVSNHGQQHVHSRIECNGCFAYVQEDICRYQNSDLNLFATCQLLLENLNGNYAEGLLHYNHATKSSPLYNEALQMLHSHLKECVYCQPPDCRNRSLILKDMLRIIDQTIN</sequence>
<evidence type="ECO:0000313" key="8">
    <source>
        <dbReference type="Proteomes" id="UP000075885"/>
    </source>
</evidence>
<organism evidence="7 8">
    <name type="scientific">Anopheles epiroticus</name>
    <dbReference type="NCBI Taxonomy" id="199890"/>
    <lineage>
        <taxon>Eukaryota</taxon>
        <taxon>Metazoa</taxon>
        <taxon>Ecdysozoa</taxon>
        <taxon>Arthropoda</taxon>
        <taxon>Hexapoda</taxon>
        <taxon>Insecta</taxon>
        <taxon>Pterygota</taxon>
        <taxon>Neoptera</taxon>
        <taxon>Endopterygota</taxon>
        <taxon>Diptera</taxon>
        <taxon>Nematocera</taxon>
        <taxon>Culicoidea</taxon>
        <taxon>Culicidae</taxon>
        <taxon>Anophelinae</taxon>
        <taxon>Anopheles</taxon>
    </lineage>
</organism>
<protein>
    <recommendedName>
        <fullName evidence="6">FAM69 protein-kinase domain-containing protein</fullName>
    </recommendedName>
</protein>
<evidence type="ECO:0000256" key="2">
    <source>
        <dbReference type="ARBA" id="ARBA00006338"/>
    </source>
</evidence>
<evidence type="ECO:0000256" key="5">
    <source>
        <dbReference type="SAM" id="Phobius"/>
    </source>
</evidence>
<feature type="transmembrane region" description="Helical" evidence="5">
    <location>
        <begin position="6"/>
        <end position="22"/>
    </location>
</feature>
<dbReference type="AlphaFoldDB" id="A0A182PVE3"/>
<proteinExistence type="inferred from homology"/>
<evidence type="ECO:0000256" key="4">
    <source>
        <dbReference type="ARBA" id="ARBA00022729"/>
    </source>
</evidence>
<feature type="domain" description="FAM69 protein-kinase" evidence="6">
    <location>
        <begin position="178"/>
        <end position="383"/>
    </location>
</feature>
<comment type="similarity">
    <text evidence="2">Belongs to the DIPK family.</text>
</comment>
<dbReference type="GO" id="GO:0005576">
    <property type="term" value="C:extracellular region"/>
    <property type="evidence" value="ECO:0007669"/>
    <property type="project" value="UniProtKB-SubCell"/>
</dbReference>
<dbReference type="EnsemblMetazoa" id="AEPI010930-RA">
    <property type="protein sequence ID" value="AEPI010930-PA"/>
    <property type="gene ID" value="AEPI010930"/>
</dbReference>
<comment type="subcellular location">
    <subcellularLocation>
        <location evidence="1">Secreted</location>
    </subcellularLocation>
</comment>
<dbReference type="InterPro" id="IPR011009">
    <property type="entry name" value="Kinase-like_dom_sf"/>
</dbReference>
<dbReference type="Pfam" id="PF12260">
    <property type="entry name" value="PIP49_C"/>
    <property type="match status" value="1"/>
</dbReference>
<name>A0A182PVE3_9DIPT</name>
<keyword evidence="5" id="KW-0812">Transmembrane</keyword>
<dbReference type="STRING" id="199890.A0A182PVE3"/>
<dbReference type="PANTHER" id="PTHR32073">
    <property type="entry name" value="GH11358P"/>
    <property type="match status" value="1"/>
</dbReference>
<evidence type="ECO:0000313" key="7">
    <source>
        <dbReference type="EnsemblMetazoa" id="AEPI010930-PA"/>
    </source>
</evidence>
<evidence type="ECO:0000256" key="1">
    <source>
        <dbReference type="ARBA" id="ARBA00004613"/>
    </source>
</evidence>
<dbReference type="Proteomes" id="UP000075885">
    <property type="component" value="Unassembled WGS sequence"/>
</dbReference>
<accession>A0A182PVE3</accession>
<evidence type="ECO:0000259" key="6">
    <source>
        <dbReference type="Pfam" id="PF12260"/>
    </source>
</evidence>
<dbReference type="InterPro" id="IPR020519">
    <property type="entry name" value="DIPK2A/B"/>
</dbReference>
<keyword evidence="5" id="KW-1133">Transmembrane helix</keyword>
<dbReference type="VEuPathDB" id="VectorBase:AEPI010930"/>
<evidence type="ECO:0000256" key="3">
    <source>
        <dbReference type="ARBA" id="ARBA00022525"/>
    </source>
</evidence>
<keyword evidence="8" id="KW-1185">Reference proteome</keyword>
<dbReference type="SUPFAM" id="SSF56112">
    <property type="entry name" value="Protein kinase-like (PK-like)"/>
    <property type="match status" value="1"/>
</dbReference>
<keyword evidence="3" id="KW-0964">Secreted</keyword>
<reference evidence="8" key="1">
    <citation type="submission" date="2013-03" db="EMBL/GenBank/DDBJ databases">
        <title>The Genome Sequence of Anopheles epiroticus epiroticus2.</title>
        <authorList>
            <consortium name="The Broad Institute Genomics Platform"/>
            <person name="Neafsey D.E."/>
            <person name="Howell P."/>
            <person name="Walker B."/>
            <person name="Young S.K."/>
            <person name="Zeng Q."/>
            <person name="Gargeya S."/>
            <person name="Fitzgerald M."/>
            <person name="Haas B."/>
            <person name="Abouelleil A."/>
            <person name="Allen A.W."/>
            <person name="Alvarado L."/>
            <person name="Arachchi H.M."/>
            <person name="Berlin A.M."/>
            <person name="Chapman S.B."/>
            <person name="Gainer-Dewar J."/>
            <person name="Goldberg J."/>
            <person name="Griggs A."/>
            <person name="Gujja S."/>
            <person name="Hansen M."/>
            <person name="Howarth C."/>
            <person name="Imamovic A."/>
            <person name="Ireland A."/>
            <person name="Larimer J."/>
            <person name="McCowan C."/>
            <person name="Murphy C."/>
            <person name="Pearson M."/>
            <person name="Poon T.W."/>
            <person name="Priest M."/>
            <person name="Roberts A."/>
            <person name="Saif S."/>
            <person name="Shea T."/>
            <person name="Sisk P."/>
            <person name="Sykes S."/>
            <person name="Wortman J."/>
            <person name="Nusbaum C."/>
            <person name="Birren B."/>
        </authorList>
    </citation>
    <scope>NUCLEOTIDE SEQUENCE [LARGE SCALE GENOMIC DNA]</scope>
    <source>
        <strain evidence="8">Epiroticus2</strain>
    </source>
</reference>
<reference evidence="7" key="2">
    <citation type="submission" date="2020-05" db="UniProtKB">
        <authorList>
            <consortium name="EnsemblMetazoa"/>
        </authorList>
    </citation>
    <scope>IDENTIFICATION</scope>
    <source>
        <strain evidence="7">Epiroticus2</strain>
    </source>
</reference>
<keyword evidence="4" id="KW-0732">Signal</keyword>
<dbReference type="InterPro" id="IPR022049">
    <property type="entry name" value="FAM69_kinase_dom"/>
</dbReference>